<dbReference type="Proteomes" id="UP000824082">
    <property type="component" value="Unassembled WGS sequence"/>
</dbReference>
<comment type="caution">
    <text evidence="2">The sequence shown here is derived from an EMBL/GenBank/DDBJ whole genome shotgun (WGS) entry which is preliminary data.</text>
</comment>
<dbReference type="SUPFAM" id="SSF47598">
    <property type="entry name" value="Ribbon-helix-helix"/>
    <property type="match status" value="1"/>
</dbReference>
<accession>A0A9D1IU19</accession>
<organism evidence="2 3">
    <name type="scientific">Candidatus Egerieicola faecale</name>
    <dbReference type="NCBI Taxonomy" id="2840774"/>
    <lineage>
        <taxon>Bacteria</taxon>
        <taxon>Bacillati</taxon>
        <taxon>Bacillota</taxon>
        <taxon>Clostridia</taxon>
        <taxon>Eubacteriales</taxon>
        <taxon>Oscillospiraceae</taxon>
        <taxon>Oscillospiraceae incertae sedis</taxon>
        <taxon>Candidatus Egerieicola</taxon>
    </lineage>
</organism>
<reference evidence="2" key="1">
    <citation type="submission" date="2020-10" db="EMBL/GenBank/DDBJ databases">
        <authorList>
            <person name="Gilroy R."/>
        </authorList>
    </citation>
    <scope>NUCLEOTIDE SEQUENCE</scope>
    <source>
        <strain evidence="2">4509</strain>
    </source>
</reference>
<proteinExistence type="predicted"/>
<dbReference type="GO" id="GO:0003677">
    <property type="term" value="F:DNA binding"/>
    <property type="evidence" value="ECO:0007669"/>
    <property type="project" value="UniProtKB-KW"/>
</dbReference>
<name>A0A9D1IU19_9FIRM</name>
<dbReference type="InterPro" id="IPR013321">
    <property type="entry name" value="Arc_rbn_hlx_hlx"/>
</dbReference>
<gene>
    <name evidence="2" type="ORF">IAD19_05720</name>
</gene>
<dbReference type="AlphaFoldDB" id="A0A9D1IU19"/>
<dbReference type="EMBL" id="DVMX01000112">
    <property type="protein sequence ID" value="HIU42034.1"/>
    <property type="molecule type" value="Genomic_DNA"/>
</dbReference>
<evidence type="ECO:0000313" key="2">
    <source>
        <dbReference type="EMBL" id="HIU42034.1"/>
    </source>
</evidence>
<dbReference type="Gene3D" id="1.10.1220.10">
    <property type="entry name" value="Met repressor-like"/>
    <property type="match status" value="1"/>
</dbReference>
<dbReference type="GO" id="GO:0006355">
    <property type="term" value="P:regulation of DNA-templated transcription"/>
    <property type="evidence" value="ECO:0007669"/>
    <property type="project" value="InterPro"/>
</dbReference>
<dbReference type="InterPro" id="IPR010985">
    <property type="entry name" value="Ribbon_hlx_hlx"/>
</dbReference>
<evidence type="ECO:0000313" key="3">
    <source>
        <dbReference type="Proteomes" id="UP000824082"/>
    </source>
</evidence>
<feature type="domain" description="Arc-like DNA binding" evidence="1">
    <location>
        <begin position="1"/>
        <end position="38"/>
    </location>
</feature>
<dbReference type="InterPro" id="IPR005569">
    <property type="entry name" value="Arc_DNA-bd_dom"/>
</dbReference>
<protein>
    <submittedName>
        <fullName evidence="2">Arc family DNA-binding protein</fullName>
    </submittedName>
</protein>
<reference evidence="2" key="2">
    <citation type="journal article" date="2021" name="PeerJ">
        <title>Extensive microbial diversity within the chicken gut microbiome revealed by metagenomics and culture.</title>
        <authorList>
            <person name="Gilroy R."/>
            <person name="Ravi A."/>
            <person name="Getino M."/>
            <person name="Pursley I."/>
            <person name="Horton D.L."/>
            <person name="Alikhan N.F."/>
            <person name="Baker D."/>
            <person name="Gharbi K."/>
            <person name="Hall N."/>
            <person name="Watson M."/>
            <person name="Adriaenssens E.M."/>
            <person name="Foster-Nyarko E."/>
            <person name="Jarju S."/>
            <person name="Secka A."/>
            <person name="Antonio M."/>
            <person name="Oren A."/>
            <person name="Chaudhuri R.R."/>
            <person name="La Ragione R."/>
            <person name="Hildebrand F."/>
            <person name="Pallen M.J."/>
        </authorList>
    </citation>
    <scope>NUCLEOTIDE SEQUENCE</scope>
    <source>
        <strain evidence="2">4509</strain>
    </source>
</reference>
<dbReference type="Pfam" id="PF03869">
    <property type="entry name" value="Arc"/>
    <property type="match status" value="1"/>
</dbReference>
<evidence type="ECO:0000259" key="1">
    <source>
        <dbReference type="Pfam" id="PF03869"/>
    </source>
</evidence>
<sequence length="63" mass="7583">MKQFSLRLEEWMLLQIHYIAEYGGRSINRQIVWLIQQNIQAFEKSHGPISKEDLLNWQKHGCK</sequence>
<keyword evidence="2" id="KW-0238">DNA-binding</keyword>